<proteinExistence type="predicted"/>
<organism evidence="1 2">
    <name type="scientific">Dreissena polymorpha</name>
    <name type="common">Zebra mussel</name>
    <name type="synonym">Mytilus polymorpha</name>
    <dbReference type="NCBI Taxonomy" id="45954"/>
    <lineage>
        <taxon>Eukaryota</taxon>
        <taxon>Metazoa</taxon>
        <taxon>Spiralia</taxon>
        <taxon>Lophotrochozoa</taxon>
        <taxon>Mollusca</taxon>
        <taxon>Bivalvia</taxon>
        <taxon>Autobranchia</taxon>
        <taxon>Heteroconchia</taxon>
        <taxon>Euheterodonta</taxon>
        <taxon>Imparidentia</taxon>
        <taxon>Neoheterodontei</taxon>
        <taxon>Myida</taxon>
        <taxon>Dreissenoidea</taxon>
        <taxon>Dreissenidae</taxon>
        <taxon>Dreissena</taxon>
    </lineage>
</organism>
<evidence type="ECO:0000313" key="2">
    <source>
        <dbReference type="Proteomes" id="UP000828390"/>
    </source>
</evidence>
<reference evidence="1" key="1">
    <citation type="journal article" date="2019" name="bioRxiv">
        <title>The Genome of the Zebra Mussel, Dreissena polymorpha: A Resource for Invasive Species Research.</title>
        <authorList>
            <person name="McCartney M.A."/>
            <person name="Auch B."/>
            <person name="Kono T."/>
            <person name="Mallez S."/>
            <person name="Zhang Y."/>
            <person name="Obille A."/>
            <person name="Becker A."/>
            <person name="Abrahante J.E."/>
            <person name="Garbe J."/>
            <person name="Badalamenti J.P."/>
            <person name="Herman A."/>
            <person name="Mangelson H."/>
            <person name="Liachko I."/>
            <person name="Sullivan S."/>
            <person name="Sone E.D."/>
            <person name="Koren S."/>
            <person name="Silverstein K.A.T."/>
            <person name="Beckman K.B."/>
            <person name="Gohl D.M."/>
        </authorList>
    </citation>
    <scope>NUCLEOTIDE SEQUENCE</scope>
    <source>
        <strain evidence="1">Duluth1</strain>
        <tissue evidence="1">Whole animal</tissue>
    </source>
</reference>
<dbReference type="EMBL" id="JAIWYP010000014">
    <property type="protein sequence ID" value="KAH3706750.1"/>
    <property type="molecule type" value="Genomic_DNA"/>
</dbReference>
<gene>
    <name evidence="1" type="ORF">DPMN_066139</name>
</gene>
<sequence>MRQQDQTSSSNISPYKNSHRHWGCECSWQPHTTLFTIFQEKCGVMNCWKVLPLDHTEA</sequence>
<name>A0A9D3YX95_DREPO</name>
<reference evidence="1" key="2">
    <citation type="submission" date="2020-11" db="EMBL/GenBank/DDBJ databases">
        <authorList>
            <person name="McCartney M.A."/>
            <person name="Auch B."/>
            <person name="Kono T."/>
            <person name="Mallez S."/>
            <person name="Becker A."/>
            <person name="Gohl D.M."/>
            <person name="Silverstein K.A.T."/>
            <person name="Koren S."/>
            <person name="Bechman K.B."/>
            <person name="Herman A."/>
            <person name="Abrahante J.E."/>
            <person name="Garbe J."/>
        </authorList>
    </citation>
    <scope>NUCLEOTIDE SEQUENCE</scope>
    <source>
        <strain evidence="1">Duluth1</strain>
        <tissue evidence="1">Whole animal</tissue>
    </source>
</reference>
<comment type="caution">
    <text evidence="1">The sequence shown here is derived from an EMBL/GenBank/DDBJ whole genome shotgun (WGS) entry which is preliminary data.</text>
</comment>
<evidence type="ECO:0000313" key="1">
    <source>
        <dbReference type="EMBL" id="KAH3706750.1"/>
    </source>
</evidence>
<protein>
    <submittedName>
        <fullName evidence="1">Uncharacterized protein</fullName>
    </submittedName>
</protein>
<dbReference type="AlphaFoldDB" id="A0A9D3YX95"/>
<keyword evidence="2" id="KW-1185">Reference proteome</keyword>
<accession>A0A9D3YX95</accession>
<dbReference type="Proteomes" id="UP000828390">
    <property type="component" value="Unassembled WGS sequence"/>
</dbReference>